<dbReference type="PANTHER" id="PTHR10039">
    <property type="entry name" value="AMELOGENIN"/>
    <property type="match status" value="1"/>
</dbReference>
<accession>A0A1J9Q6S3</accession>
<dbReference type="STRING" id="1658174.A0A1J9Q6S3"/>
<sequence>MNQFNNQQHVGNQAGRAINISMLSTSSCNVLLRPLTAPQAAFNAQGKDNDPQCLRDTRVQVLEQIRTWVENQDDERYIFWLSGWAGTGKSTIARTIAREYYDQNCFTASFFFSRGGGDVSHAGEFVGAVASELSSRCADFKSLSPSLIVLDALNECDERDVGLVLQPLRGFQNLGQLRPRIFITSRPEIPVQHGFERIPGEAHRDFMLHDIEHFIVEDDIRKYLQHALSDTQQKHKLEKNWPGEEAIDHLAQKASGSVDPTEELNQIYIRVLGSSVGPSLKPHESEKTCKSLSRVLGVIATLFSPLPAPSISQILKMPEQKLYGLLSGLHPFNLGYPKRSSPASPPSPPILPRLRPQQNQVPRHKICGEQGSGTR</sequence>
<gene>
    <name evidence="4" type="ORF">ACJ73_09437</name>
</gene>
<feature type="region of interest" description="Disordered" evidence="2">
    <location>
        <begin position="336"/>
        <end position="375"/>
    </location>
</feature>
<dbReference type="Proteomes" id="UP000242791">
    <property type="component" value="Unassembled WGS sequence"/>
</dbReference>
<evidence type="ECO:0000259" key="3">
    <source>
        <dbReference type="Pfam" id="PF24883"/>
    </source>
</evidence>
<keyword evidence="5" id="KW-1185">Reference proteome</keyword>
<evidence type="ECO:0000256" key="2">
    <source>
        <dbReference type="SAM" id="MobiDB-lite"/>
    </source>
</evidence>
<proteinExistence type="predicted"/>
<dbReference type="SUPFAM" id="SSF52540">
    <property type="entry name" value="P-loop containing nucleoside triphosphate hydrolases"/>
    <property type="match status" value="1"/>
</dbReference>
<dbReference type="Gene3D" id="3.40.50.300">
    <property type="entry name" value="P-loop containing nucleotide triphosphate hydrolases"/>
    <property type="match status" value="1"/>
</dbReference>
<dbReference type="VEuPathDB" id="FungiDB:ACJ73_09437"/>
<evidence type="ECO:0000313" key="4">
    <source>
        <dbReference type="EMBL" id="OJD11919.1"/>
    </source>
</evidence>
<feature type="domain" description="Nephrocystin 3-like N-terminal" evidence="3">
    <location>
        <begin position="63"/>
        <end position="141"/>
    </location>
</feature>
<dbReference type="Pfam" id="PF24883">
    <property type="entry name" value="NPHP3_N"/>
    <property type="match status" value="1"/>
</dbReference>
<dbReference type="InterPro" id="IPR056884">
    <property type="entry name" value="NPHP3-like_N"/>
</dbReference>
<evidence type="ECO:0000256" key="1">
    <source>
        <dbReference type="ARBA" id="ARBA00022737"/>
    </source>
</evidence>
<name>A0A1J9Q6S3_9EURO</name>
<reference evidence="4 5" key="1">
    <citation type="submission" date="2015-08" db="EMBL/GenBank/DDBJ databases">
        <title>Emmonsia species relationships and genome sequence.</title>
        <authorList>
            <person name="Cuomo C.A."/>
            <person name="Schwartz I.S."/>
            <person name="Kenyon C."/>
            <person name="De Hoog G.S."/>
            <person name="Govender N.P."/>
            <person name="Botha A."/>
            <person name="Moreno L."/>
            <person name="De Vries M."/>
            <person name="Munoz J.F."/>
            <person name="Stielow J.B."/>
        </authorList>
    </citation>
    <scope>NUCLEOTIDE SEQUENCE [LARGE SCALE GENOMIC DNA]</scope>
    <source>
        <strain evidence="4 5">EI222</strain>
    </source>
</reference>
<dbReference type="AlphaFoldDB" id="A0A1J9Q6S3"/>
<evidence type="ECO:0000313" key="5">
    <source>
        <dbReference type="Proteomes" id="UP000242791"/>
    </source>
</evidence>
<protein>
    <recommendedName>
        <fullName evidence="3">Nephrocystin 3-like N-terminal domain-containing protein</fullName>
    </recommendedName>
</protein>
<dbReference type="OrthoDB" id="674604at2759"/>
<dbReference type="InterPro" id="IPR027417">
    <property type="entry name" value="P-loop_NTPase"/>
</dbReference>
<organism evidence="4 5">
    <name type="scientific">Blastomyces percursus</name>
    <dbReference type="NCBI Taxonomy" id="1658174"/>
    <lineage>
        <taxon>Eukaryota</taxon>
        <taxon>Fungi</taxon>
        <taxon>Dikarya</taxon>
        <taxon>Ascomycota</taxon>
        <taxon>Pezizomycotina</taxon>
        <taxon>Eurotiomycetes</taxon>
        <taxon>Eurotiomycetidae</taxon>
        <taxon>Onygenales</taxon>
        <taxon>Ajellomycetaceae</taxon>
        <taxon>Blastomyces</taxon>
    </lineage>
</organism>
<dbReference type="EMBL" id="LGTZ01002664">
    <property type="protein sequence ID" value="OJD11919.1"/>
    <property type="molecule type" value="Genomic_DNA"/>
</dbReference>
<comment type="caution">
    <text evidence="4">The sequence shown here is derived from an EMBL/GenBank/DDBJ whole genome shotgun (WGS) entry which is preliminary data.</text>
</comment>
<keyword evidence="1" id="KW-0677">Repeat</keyword>